<proteinExistence type="inferred from homology"/>
<evidence type="ECO:0000259" key="9">
    <source>
        <dbReference type="Pfam" id="PF01850"/>
    </source>
</evidence>
<feature type="binding site" evidence="8">
    <location>
        <position position="5"/>
    </location>
    <ligand>
        <name>Mg(2+)</name>
        <dbReference type="ChEBI" id="CHEBI:18420"/>
    </ligand>
</feature>
<dbReference type="GO" id="GO:0090729">
    <property type="term" value="F:toxin activity"/>
    <property type="evidence" value="ECO:0007669"/>
    <property type="project" value="UniProtKB-KW"/>
</dbReference>
<gene>
    <name evidence="8" type="primary">vapC</name>
    <name evidence="10" type="ORF">IW254_000047</name>
</gene>
<organism evidence="10 11">
    <name type="scientific">Corynebacterium aquatimens</name>
    <dbReference type="NCBI Taxonomy" id="1190508"/>
    <lineage>
        <taxon>Bacteria</taxon>
        <taxon>Bacillati</taxon>
        <taxon>Actinomycetota</taxon>
        <taxon>Actinomycetes</taxon>
        <taxon>Mycobacteriales</taxon>
        <taxon>Corynebacteriaceae</taxon>
        <taxon>Corynebacterium</taxon>
    </lineage>
</organism>
<dbReference type="GO" id="GO:0000287">
    <property type="term" value="F:magnesium ion binding"/>
    <property type="evidence" value="ECO:0007669"/>
    <property type="project" value="UniProtKB-UniRule"/>
</dbReference>
<evidence type="ECO:0000256" key="6">
    <source>
        <dbReference type="ARBA" id="ARBA00022842"/>
    </source>
</evidence>
<keyword evidence="5 8" id="KW-0378">Hydrolase</keyword>
<evidence type="ECO:0000256" key="7">
    <source>
        <dbReference type="ARBA" id="ARBA00038093"/>
    </source>
</evidence>
<reference evidence="10" key="1">
    <citation type="submission" date="2020-11" db="EMBL/GenBank/DDBJ databases">
        <title>Sequencing the genomes of 1000 actinobacteria strains.</title>
        <authorList>
            <person name="Klenk H.-P."/>
        </authorList>
    </citation>
    <scope>NUCLEOTIDE SEQUENCE</scope>
    <source>
        <strain evidence="10">DSM 45632</strain>
    </source>
</reference>
<evidence type="ECO:0000256" key="2">
    <source>
        <dbReference type="ARBA" id="ARBA00022649"/>
    </source>
</evidence>
<dbReference type="GO" id="GO:0016787">
    <property type="term" value="F:hydrolase activity"/>
    <property type="evidence" value="ECO:0007669"/>
    <property type="project" value="UniProtKB-KW"/>
</dbReference>
<dbReference type="CDD" id="cd18746">
    <property type="entry name" value="PIN_VapC4-5_FitB-like"/>
    <property type="match status" value="1"/>
</dbReference>
<evidence type="ECO:0000256" key="8">
    <source>
        <dbReference type="HAMAP-Rule" id="MF_00265"/>
    </source>
</evidence>
<dbReference type="Gene3D" id="3.40.50.1010">
    <property type="entry name" value="5'-nuclease"/>
    <property type="match status" value="1"/>
</dbReference>
<evidence type="ECO:0000256" key="3">
    <source>
        <dbReference type="ARBA" id="ARBA00022722"/>
    </source>
</evidence>
<dbReference type="AlphaFoldDB" id="A0A931GQQ7"/>
<dbReference type="InterPro" id="IPR029060">
    <property type="entry name" value="PIN-like_dom_sf"/>
</dbReference>
<keyword evidence="8" id="KW-0800">Toxin</keyword>
<keyword evidence="6 8" id="KW-0460">Magnesium</keyword>
<feature type="binding site" evidence="8">
    <location>
        <position position="101"/>
    </location>
    <ligand>
        <name>Mg(2+)</name>
        <dbReference type="ChEBI" id="CHEBI:18420"/>
    </ligand>
</feature>
<evidence type="ECO:0000313" key="10">
    <source>
        <dbReference type="EMBL" id="MBG6121078.1"/>
    </source>
</evidence>
<name>A0A931GQQ7_9CORY</name>
<keyword evidence="4 8" id="KW-0479">Metal-binding</keyword>
<dbReference type="RefSeq" id="WP_331273421.1">
    <property type="nucleotide sequence ID" value="NZ_CP046980.1"/>
</dbReference>
<accession>A0A931GQQ7</accession>
<comment type="similarity">
    <text evidence="7 8">Belongs to the PINc/VapC protein family.</text>
</comment>
<comment type="cofactor">
    <cofactor evidence="1 8">
        <name>Mg(2+)</name>
        <dbReference type="ChEBI" id="CHEBI:18420"/>
    </cofactor>
</comment>
<dbReference type="InterPro" id="IPR022907">
    <property type="entry name" value="VapC_family"/>
</dbReference>
<dbReference type="Pfam" id="PF01850">
    <property type="entry name" value="PIN"/>
    <property type="match status" value="1"/>
</dbReference>
<dbReference type="EMBL" id="JADOUE010000001">
    <property type="protein sequence ID" value="MBG6121078.1"/>
    <property type="molecule type" value="Genomic_DNA"/>
</dbReference>
<evidence type="ECO:0000256" key="4">
    <source>
        <dbReference type="ARBA" id="ARBA00022723"/>
    </source>
</evidence>
<dbReference type="PANTHER" id="PTHR33653">
    <property type="entry name" value="RIBONUCLEASE VAPC2"/>
    <property type="match status" value="1"/>
</dbReference>
<evidence type="ECO:0000256" key="1">
    <source>
        <dbReference type="ARBA" id="ARBA00001946"/>
    </source>
</evidence>
<keyword evidence="2 8" id="KW-1277">Toxin-antitoxin system</keyword>
<dbReference type="GO" id="GO:0004540">
    <property type="term" value="F:RNA nuclease activity"/>
    <property type="evidence" value="ECO:0007669"/>
    <property type="project" value="InterPro"/>
</dbReference>
<dbReference type="HAMAP" id="MF_00265">
    <property type="entry name" value="VapC_Nob1"/>
    <property type="match status" value="1"/>
</dbReference>
<comment type="caution">
    <text evidence="10">The sequence shown here is derived from an EMBL/GenBank/DDBJ whole genome shotgun (WGS) entry which is preliminary data.</text>
</comment>
<dbReference type="EC" id="3.1.-.-" evidence="8"/>
<dbReference type="InterPro" id="IPR050556">
    <property type="entry name" value="Type_II_TA_system_RNase"/>
</dbReference>
<dbReference type="InterPro" id="IPR002716">
    <property type="entry name" value="PIN_dom"/>
</dbReference>
<evidence type="ECO:0000313" key="11">
    <source>
        <dbReference type="Proteomes" id="UP000658613"/>
    </source>
</evidence>
<comment type="function">
    <text evidence="8">Toxic component of a toxin-antitoxin (TA) system. An RNase.</text>
</comment>
<dbReference type="SUPFAM" id="SSF88723">
    <property type="entry name" value="PIN domain-like"/>
    <property type="match status" value="1"/>
</dbReference>
<feature type="domain" description="PIN" evidence="9">
    <location>
        <begin position="2"/>
        <end position="127"/>
    </location>
</feature>
<dbReference type="PANTHER" id="PTHR33653:SF1">
    <property type="entry name" value="RIBONUCLEASE VAPC2"/>
    <property type="match status" value="1"/>
</dbReference>
<keyword evidence="11" id="KW-1185">Reference proteome</keyword>
<keyword evidence="3 8" id="KW-0540">Nuclease</keyword>
<evidence type="ECO:0000256" key="5">
    <source>
        <dbReference type="ARBA" id="ARBA00022801"/>
    </source>
</evidence>
<sequence length="134" mass="15012">MYLLDTNVVSQFHKPQPDQGVLTWVAGQDETDLFISVITVMEIEIGVRRLGRRDQVQARRLQKWLEQGVLGAFKGRILPVDLDVARRCAASHVPDPAPERDALIAATAASRGFTVVTRNERDFRRLGIPVLNPL</sequence>
<protein>
    <recommendedName>
        <fullName evidence="8">Ribonuclease VapC</fullName>
        <shortName evidence="8">RNase VapC</shortName>
        <ecNumber evidence="8">3.1.-.-</ecNumber>
    </recommendedName>
    <alternativeName>
        <fullName evidence="8">Toxin VapC</fullName>
    </alternativeName>
</protein>
<dbReference type="Proteomes" id="UP000658613">
    <property type="component" value="Unassembled WGS sequence"/>
</dbReference>